<dbReference type="PROSITE" id="PS51462">
    <property type="entry name" value="NUDIX"/>
    <property type="match status" value="1"/>
</dbReference>
<keyword evidence="6 12" id="KW-0378">Hydrolase</keyword>
<keyword evidence="5" id="KW-0479">Metal-binding</keyword>
<dbReference type="EC" id="3.6.1.22" evidence="4"/>
<protein>
    <recommendedName>
        <fullName evidence="4">NAD(+) diphosphatase</fullName>
        <ecNumber evidence="4">3.6.1.22</ecNumber>
    </recommendedName>
</protein>
<dbReference type="InterPro" id="IPR000086">
    <property type="entry name" value="NUDIX_hydrolase_dom"/>
</dbReference>
<feature type="region of interest" description="Disordered" evidence="10">
    <location>
        <begin position="42"/>
        <end position="109"/>
    </location>
</feature>
<comment type="catalytic activity">
    <reaction evidence="9">
        <text>a 5'-end NAD(+)-phospho-ribonucleoside in mRNA + H2O = a 5'-end phospho-adenosine-phospho-ribonucleoside in mRNA + beta-nicotinamide D-ribonucleotide + 2 H(+)</text>
        <dbReference type="Rhea" id="RHEA:60876"/>
        <dbReference type="Rhea" id="RHEA-COMP:15698"/>
        <dbReference type="Rhea" id="RHEA-COMP:15719"/>
        <dbReference type="ChEBI" id="CHEBI:14649"/>
        <dbReference type="ChEBI" id="CHEBI:15377"/>
        <dbReference type="ChEBI" id="CHEBI:15378"/>
        <dbReference type="ChEBI" id="CHEBI:144029"/>
        <dbReference type="ChEBI" id="CHEBI:144051"/>
    </reaction>
    <physiologicalReaction direction="left-to-right" evidence="9">
        <dbReference type="Rhea" id="RHEA:60877"/>
    </physiologicalReaction>
</comment>
<gene>
    <name evidence="12" type="ORF">AXF14_00765</name>
</gene>
<comment type="similarity">
    <text evidence="3">Belongs to the Nudix hydrolase family. NudC subfamily.</text>
</comment>
<dbReference type="GO" id="GO:0035529">
    <property type="term" value="F:NADH pyrophosphatase activity"/>
    <property type="evidence" value="ECO:0007669"/>
    <property type="project" value="TreeGrafter"/>
</dbReference>
<name>A0A0X8JGC5_ACTRD</name>
<dbReference type="InterPro" id="IPR050241">
    <property type="entry name" value="NAD-cap_RNA_hydrolase_NudC"/>
</dbReference>
<dbReference type="SUPFAM" id="SSF55811">
    <property type="entry name" value="Nudix"/>
    <property type="match status" value="1"/>
</dbReference>
<reference evidence="13" key="1">
    <citation type="submission" date="2016-02" db="EMBL/GenBank/DDBJ databases">
        <authorList>
            <person name="Holder M.E."/>
            <person name="Ajami N.J."/>
            <person name="Petrosino J.F."/>
        </authorList>
    </citation>
    <scope>NUCLEOTIDE SEQUENCE [LARGE SCALE GENOMIC DNA]</scope>
    <source>
        <strain evidence="13">CCUG 36733</strain>
    </source>
</reference>
<feature type="domain" description="Nudix hydrolase" evidence="11">
    <location>
        <begin position="234"/>
        <end position="366"/>
    </location>
</feature>
<evidence type="ECO:0000256" key="8">
    <source>
        <dbReference type="ARBA" id="ARBA00023027"/>
    </source>
</evidence>
<dbReference type="Pfam" id="PF09297">
    <property type="entry name" value="Zn_ribbon_NUD"/>
    <property type="match status" value="1"/>
</dbReference>
<evidence type="ECO:0000256" key="6">
    <source>
        <dbReference type="ARBA" id="ARBA00022801"/>
    </source>
</evidence>
<dbReference type="GO" id="GO:0006742">
    <property type="term" value="P:NADP+ catabolic process"/>
    <property type="evidence" value="ECO:0007669"/>
    <property type="project" value="TreeGrafter"/>
</dbReference>
<dbReference type="Pfam" id="PF00293">
    <property type="entry name" value="NUDIX"/>
    <property type="match status" value="1"/>
</dbReference>
<dbReference type="EMBL" id="CP014228">
    <property type="protein sequence ID" value="AMD88328.1"/>
    <property type="molecule type" value="Genomic_DNA"/>
</dbReference>
<dbReference type="KEGG" id="ard:AXF14_00765"/>
<dbReference type="PANTHER" id="PTHR42904:SF6">
    <property type="entry name" value="NAD-CAPPED RNA HYDROLASE NUDT12"/>
    <property type="match status" value="1"/>
</dbReference>
<evidence type="ECO:0000256" key="9">
    <source>
        <dbReference type="ARBA" id="ARBA00023679"/>
    </source>
</evidence>
<dbReference type="GO" id="GO:0005829">
    <property type="term" value="C:cytosol"/>
    <property type="evidence" value="ECO:0007669"/>
    <property type="project" value="TreeGrafter"/>
</dbReference>
<evidence type="ECO:0000256" key="5">
    <source>
        <dbReference type="ARBA" id="ARBA00022723"/>
    </source>
</evidence>
<accession>A0A0X8JGC5</accession>
<organism evidence="12 13">
    <name type="scientific">Actinomyces radicidentis</name>
    <dbReference type="NCBI Taxonomy" id="111015"/>
    <lineage>
        <taxon>Bacteria</taxon>
        <taxon>Bacillati</taxon>
        <taxon>Actinomycetota</taxon>
        <taxon>Actinomycetes</taxon>
        <taxon>Actinomycetales</taxon>
        <taxon>Actinomycetaceae</taxon>
        <taxon>Actinomyces</taxon>
    </lineage>
</organism>
<dbReference type="InterPro" id="IPR015797">
    <property type="entry name" value="NUDIX_hydrolase-like_dom_sf"/>
</dbReference>
<evidence type="ECO:0000256" key="3">
    <source>
        <dbReference type="ARBA" id="ARBA00009595"/>
    </source>
</evidence>
<evidence type="ECO:0000313" key="12">
    <source>
        <dbReference type="EMBL" id="AMD88328.1"/>
    </source>
</evidence>
<dbReference type="GO" id="GO:0019677">
    <property type="term" value="P:NAD+ catabolic process"/>
    <property type="evidence" value="ECO:0007669"/>
    <property type="project" value="TreeGrafter"/>
</dbReference>
<evidence type="ECO:0000256" key="10">
    <source>
        <dbReference type="SAM" id="MobiDB-lite"/>
    </source>
</evidence>
<evidence type="ECO:0000259" key="11">
    <source>
        <dbReference type="PROSITE" id="PS51462"/>
    </source>
</evidence>
<sequence length="375" mass="40034">MSRLTVDRDAARRREPDLLARLAADPATRIVLVDARGRVALDVPASHPDLPENGLTPPSWPVDARPDEPAHDVVEGADTGEEEQERAHLRTGFQERPDRPRPHLAPLTADDVDATGLDSFYLGSESAEAPAAGAARASWLAVVVPAESTEPDDAEGASHPHPDLARALDRYPLSALRAVGDELTAHDAGLATPAAALAAWHARNRYCPFCGSRTESVEAGWARRCTGCGALQFPRTDPAVIMAVTDDADRIVLVHGAAWDPGRYSTVAGFVEAGEAAEAAVVREVQEETGLRVASVEHVATQPWPFPRSLMLGYRARLAPGEHAARPDEEEVTGALVLSRAELAAAIEAGDVVLPGPTSIARMLIEDWYGEEIRG</sequence>
<keyword evidence="7" id="KW-0460">Magnesium</keyword>
<dbReference type="PANTHER" id="PTHR42904">
    <property type="entry name" value="NUDIX HYDROLASE, NUDC SUBFAMILY"/>
    <property type="match status" value="1"/>
</dbReference>
<comment type="cofactor">
    <cofactor evidence="2">
        <name>Zn(2+)</name>
        <dbReference type="ChEBI" id="CHEBI:29105"/>
    </cofactor>
</comment>
<dbReference type="NCBIfam" id="NF001299">
    <property type="entry name" value="PRK00241.1"/>
    <property type="match status" value="1"/>
</dbReference>
<evidence type="ECO:0000256" key="1">
    <source>
        <dbReference type="ARBA" id="ARBA00001946"/>
    </source>
</evidence>
<dbReference type="PROSITE" id="PS00893">
    <property type="entry name" value="NUDIX_BOX"/>
    <property type="match status" value="1"/>
</dbReference>
<dbReference type="AlphaFoldDB" id="A0A0X8JGC5"/>
<dbReference type="Proteomes" id="UP000065220">
    <property type="component" value="Chromosome"/>
</dbReference>
<feature type="compositionally biased region" description="Basic and acidic residues" evidence="10">
    <location>
        <begin position="85"/>
        <end position="101"/>
    </location>
</feature>
<dbReference type="InterPro" id="IPR015376">
    <property type="entry name" value="Znr_NADH_PPase"/>
</dbReference>
<dbReference type="Gene3D" id="3.90.79.10">
    <property type="entry name" value="Nucleoside Triphosphate Pyrophosphohydrolase"/>
    <property type="match status" value="1"/>
</dbReference>
<feature type="compositionally biased region" description="Basic and acidic residues" evidence="10">
    <location>
        <begin position="64"/>
        <end position="74"/>
    </location>
</feature>
<dbReference type="CDD" id="cd03429">
    <property type="entry name" value="NUDIX_NADH_pyrophosphatase_Nudt13"/>
    <property type="match status" value="1"/>
</dbReference>
<dbReference type="GO" id="GO:0046872">
    <property type="term" value="F:metal ion binding"/>
    <property type="evidence" value="ECO:0007669"/>
    <property type="project" value="UniProtKB-KW"/>
</dbReference>
<dbReference type="InterPro" id="IPR020084">
    <property type="entry name" value="NUDIX_hydrolase_CS"/>
</dbReference>
<keyword evidence="8" id="KW-0520">NAD</keyword>
<keyword evidence="13" id="KW-1185">Reference proteome</keyword>
<proteinExistence type="inferred from homology"/>
<evidence type="ECO:0000313" key="13">
    <source>
        <dbReference type="Proteomes" id="UP000065220"/>
    </source>
</evidence>
<evidence type="ECO:0000256" key="2">
    <source>
        <dbReference type="ARBA" id="ARBA00001947"/>
    </source>
</evidence>
<dbReference type="Gene3D" id="3.90.79.20">
    <property type="match status" value="1"/>
</dbReference>
<comment type="cofactor">
    <cofactor evidence="1">
        <name>Mg(2+)</name>
        <dbReference type="ChEBI" id="CHEBI:18420"/>
    </cofactor>
</comment>
<evidence type="ECO:0000256" key="4">
    <source>
        <dbReference type="ARBA" id="ARBA00012381"/>
    </source>
</evidence>
<dbReference type="STRING" id="111015.AXF14_00765"/>
<evidence type="ECO:0000256" key="7">
    <source>
        <dbReference type="ARBA" id="ARBA00022842"/>
    </source>
</evidence>
<dbReference type="InterPro" id="IPR049734">
    <property type="entry name" value="NudC-like_C"/>
</dbReference>